<evidence type="ECO:0000313" key="2">
    <source>
        <dbReference type="EMBL" id="OJJ84804.1"/>
    </source>
</evidence>
<sequence>MDRVWNSDRRPLTASFRTDEAPHSYIAVTDGSLEDRETAAAAARLAAILCTELVQEGGVNKTAPMESFCGAMYRFMSTKTAGLQQTFSMLTFIRDRYSPLIPRRHQKVLKEPSRSISQITQGSVCPSPPQWLAAFLRKIQNQINSVQNGLLEDGIKDNARRFCGRKESQRPIPERDQGEQMTAGEQLPA</sequence>
<dbReference type="VEuPathDB" id="FungiDB:ASPGLDRAFT_25456"/>
<dbReference type="RefSeq" id="XP_022401502.1">
    <property type="nucleotide sequence ID" value="XM_022543487.1"/>
</dbReference>
<dbReference type="Proteomes" id="UP000184300">
    <property type="component" value="Unassembled WGS sequence"/>
</dbReference>
<accession>A0A1L9VLP0</accession>
<keyword evidence="3" id="KW-1185">Reference proteome</keyword>
<dbReference type="GeneID" id="34459748"/>
<feature type="compositionally biased region" description="Basic and acidic residues" evidence="1">
    <location>
        <begin position="161"/>
        <end position="178"/>
    </location>
</feature>
<proteinExistence type="predicted"/>
<evidence type="ECO:0000256" key="1">
    <source>
        <dbReference type="SAM" id="MobiDB-lite"/>
    </source>
</evidence>
<protein>
    <submittedName>
        <fullName evidence="2">Uncharacterized protein</fullName>
    </submittedName>
</protein>
<evidence type="ECO:0000313" key="3">
    <source>
        <dbReference type="Proteomes" id="UP000184300"/>
    </source>
</evidence>
<dbReference type="AlphaFoldDB" id="A0A1L9VLP0"/>
<reference evidence="3" key="1">
    <citation type="journal article" date="2017" name="Genome Biol.">
        <title>Comparative genomics reveals high biological diversity and specific adaptations in the industrially and medically important fungal genus Aspergillus.</title>
        <authorList>
            <person name="de Vries R.P."/>
            <person name="Riley R."/>
            <person name="Wiebenga A."/>
            <person name="Aguilar-Osorio G."/>
            <person name="Amillis S."/>
            <person name="Uchima C.A."/>
            <person name="Anderluh G."/>
            <person name="Asadollahi M."/>
            <person name="Askin M."/>
            <person name="Barry K."/>
            <person name="Battaglia E."/>
            <person name="Bayram O."/>
            <person name="Benocci T."/>
            <person name="Braus-Stromeyer S.A."/>
            <person name="Caldana C."/>
            <person name="Canovas D."/>
            <person name="Cerqueira G.C."/>
            <person name="Chen F."/>
            <person name="Chen W."/>
            <person name="Choi C."/>
            <person name="Clum A."/>
            <person name="Dos Santos R.A."/>
            <person name="Damasio A.R."/>
            <person name="Diallinas G."/>
            <person name="Emri T."/>
            <person name="Fekete E."/>
            <person name="Flipphi M."/>
            <person name="Freyberg S."/>
            <person name="Gallo A."/>
            <person name="Gournas C."/>
            <person name="Habgood R."/>
            <person name="Hainaut M."/>
            <person name="Harispe M.L."/>
            <person name="Henrissat B."/>
            <person name="Hilden K.S."/>
            <person name="Hope R."/>
            <person name="Hossain A."/>
            <person name="Karabika E."/>
            <person name="Karaffa L."/>
            <person name="Karanyi Z."/>
            <person name="Krasevec N."/>
            <person name="Kuo A."/>
            <person name="Kusch H."/>
            <person name="LaButti K."/>
            <person name="Lagendijk E.L."/>
            <person name="Lapidus A."/>
            <person name="Levasseur A."/>
            <person name="Lindquist E."/>
            <person name="Lipzen A."/>
            <person name="Logrieco A.F."/>
            <person name="MacCabe A."/>
            <person name="Maekelae M.R."/>
            <person name="Malavazi I."/>
            <person name="Melin P."/>
            <person name="Meyer V."/>
            <person name="Mielnichuk N."/>
            <person name="Miskei M."/>
            <person name="Molnar A.P."/>
            <person name="Mule G."/>
            <person name="Ngan C.Y."/>
            <person name="Orejas M."/>
            <person name="Orosz E."/>
            <person name="Ouedraogo J.P."/>
            <person name="Overkamp K.M."/>
            <person name="Park H.-S."/>
            <person name="Perrone G."/>
            <person name="Piumi F."/>
            <person name="Punt P.J."/>
            <person name="Ram A.F."/>
            <person name="Ramon A."/>
            <person name="Rauscher S."/>
            <person name="Record E."/>
            <person name="Riano-Pachon D.M."/>
            <person name="Robert V."/>
            <person name="Roehrig J."/>
            <person name="Ruller R."/>
            <person name="Salamov A."/>
            <person name="Salih N.S."/>
            <person name="Samson R.A."/>
            <person name="Sandor E."/>
            <person name="Sanguinetti M."/>
            <person name="Schuetze T."/>
            <person name="Sepcic K."/>
            <person name="Shelest E."/>
            <person name="Sherlock G."/>
            <person name="Sophianopoulou V."/>
            <person name="Squina F.M."/>
            <person name="Sun H."/>
            <person name="Susca A."/>
            <person name="Todd R.B."/>
            <person name="Tsang A."/>
            <person name="Unkles S.E."/>
            <person name="van de Wiele N."/>
            <person name="van Rossen-Uffink D."/>
            <person name="Oliveira J.V."/>
            <person name="Vesth T.C."/>
            <person name="Visser J."/>
            <person name="Yu J.-H."/>
            <person name="Zhou M."/>
            <person name="Andersen M.R."/>
            <person name="Archer D.B."/>
            <person name="Baker S.E."/>
            <person name="Benoit I."/>
            <person name="Brakhage A.A."/>
            <person name="Braus G.H."/>
            <person name="Fischer R."/>
            <person name="Frisvad J.C."/>
            <person name="Goldman G.H."/>
            <person name="Houbraken J."/>
            <person name="Oakley B."/>
            <person name="Pocsi I."/>
            <person name="Scazzocchio C."/>
            <person name="Seiboth B."/>
            <person name="vanKuyk P.A."/>
            <person name="Wortman J."/>
            <person name="Dyer P.S."/>
            <person name="Grigoriev I.V."/>
        </authorList>
    </citation>
    <scope>NUCLEOTIDE SEQUENCE [LARGE SCALE GENOMIC DNA]</scope>
    <source>
        <strain evidence="3">CBS 516.65</strain>
    </source>
</reference>
<dbReference type="EMBL" id="KV878896">
    <property type="protein sequence ID" value="OJJ84804.1"/>
    <property type="molecule type" value="Genomic_DNA"/>
</dbReference>
<gene>
    <name evidence="2" type="ORF">ASPGLDRAFT_25456</name>
</gene>
<organism evidence="2 3">
    <name type="scientific">Aspergillus glaucus CBS 516.65</name>
    <dbReference type="NCBI Taxonomy" id="1160497"/>
    <lineage>
        <taxon>Eukaryota</taxon>
        <taxon>Fungi</taxon>
        <taxon>Dikarya</taxon>
        <taxon>Ascomycota</taxon>
        <taxon>Pezizomycotina</taxon>
        <taxon>Eurotiomycetes</taxon>
        <taxon>Eurotiomycetidae</taxon>
        <taxon>Eurotiales</taxon>
        <taxon>Aspergillaceae</taxon>
        <taxon>Aspergillus</taxon>
        <taxon>Aspergillus subgen. Aspergillus</taxon>
    </lineage>
</organism>
<feature type="region of interest" description="Disordered" evidence="1">
    <location>
        <begin position="161"/>
        <end position="189"/>
    </location>
</feature>
<name>A0A1L9VLP0_ASPGL</name>